<keyword evidence="2 7" id="KW-0819">tRNA processing</keyword>
<dbReference type="GO" id="GO:0004526">
    <property type="term" value="F:ribonuclease P activity"/>
    <property type="evidence" value="ECO:0007669"/>
    <property type="project" value="UniProtKB-EC"/>
</dbReference>
<comment type="subunit">
    <text evidence="7">Consists of a catalytic RNA component (M1 or rnpB) and a protein subunit.</text>
</comment>
<dbReference type="Proteomes" id="UP001257277">
    <property type="component" value="Unassembled WGS sequence"/>
</dbReference>
<dbReference type="PROSITE" id="PS00648">
    <property type="entry name" value="RIBONUCLEASE_P"/>
    <property type="match status" value="1"/>
</dbReference>
<evidence type="ECO:0000256" key="3">
    <source>
        <dbReference type="ARBA" id="ARBA00022722"/>
    </source>
</evidence>
<evidence type="ECO:0000256" key="7">
    <source>
        <dbReference type="HAMAP-Rule" id="MF_00227"/>
    </source>
</evidence>
<evidence type="ECO:0000256" key="6">
    <source>
        <dbReference type="ARBA" id="ARBA00022884"/>
    </source>
</evidence>
<dbReference type="InterPro" id="IPR020568">
    <property type="entry name" value="Ribosomal_Su5_D2-typ_SF"/>
</dbReference>
<dbReference type="RefSeq" id="WP_349240384.1">
    <property type="nucleotide sequence ID" value="NZ_JAVTTO010000001.1"/>
</dbReference>
<dbReference type="InterPro" id="IPR000100">
    <property type="entry name" value="RNase_P"/>
</dbReference>
<dbReference type="InterPro" id="IPR014721">
    <property type="entry name" value="Ribsml_uS5_D2-typ_fold_subgr"/>
</dbReference>
<evidence type="ECO:0000256" key="8">
    <source>
        <dbReference type="NCBIfam" id="TIGR00188"/>
    </source>
</evidence>
<comment type="caution">
    <text evidence="9">The sequence shown here is derived from an EMBL/GenBank/DDBJ whole genome shotgun (WGS) entry which is preliminary data.</text>
</comment>
<dbReference type="SUPFAM" id="SSF54211">
    <property type="entry name" value="Ribosomal protein S5 domain 2-like"/>
    <property type="match status" value="1"/>
</dbReference>
<dbReference type="InterPro" id="IPR020539">
    <property type="entry name" value="RNase_P_CS"/>
</dbReference>
<evidence type="ECO:0000256" key="2">
    <source>
        <dbReference type="ARBA" id="ARBA00022694"/>
    </source>
</evidence>
<dbReference type="PANTHER" id="PTHR33992">
    <property type="entry name" value="RIBONUCLEASE P PROTEIN COMPONENT"/>
    <property type="match status" value="1"/>
</dbReference>
<dbReference type="HAMAP" id="MF_00227">
    <property type="entry name" value="RNase_P"/>
    <property type="match status" value="1"/>
</dbReference>
<keyword evidence="4 7" id="KW-0255">Endonuclease</keyword>
<dbReference type="PANTHER" id="PTHR33992:SF1">
    <property type="entry name" value="RIBONUCLEASE P PROTEIN COMPONENT"/>
    <property type="match status" value="1"/>
</dbReference>
<keyword evidence="5 7" id="KW-0378">Hydrolase</keyword>
<evidence type="ECO:0000256" key="1">
    <source>
        <dbReference type="ARBA" id="ARBA00002663"/>
    </source>
</evidence>
<comment type="catalytic activity">
    <reaction evidence="7">
        <text>Endonucleolytic cleavage of RNA, removing 5'-extranucleotides from tRNA precursor.</text>
        <dbReference type="EC" id="3.1.26.5"/>
    </reaction>
</comment>
<reference evidence="9 10" key="1">
    <citation type="submission" date="2023-09" db="EMBL/GenBank/DDBJ databases">
        <title>Novel taxa isolated from Blanes Bay.</title>
        <authorList>
            <person name="Rey-Velasco X."/>
            <person name="Lucena T."/>
        </authorList>
    </citation>
    <scope>NUCLEOTIDE SEQUENCE [LARGE SCALE GENOMIC DNA]</scope>
    <source>
        <strain evidence="9 10">S356</strain>
    </source>
</reference>
<dbReference type="EC" id="3.1.26.5" evidence="7 8"/>
<dbReference type="NCBIfam" id="TIGR00188">
    <property type="entry name" value="rnpA"/>
    <property type="match status" value="1"/>
</dbReference>
<keyword evidence="3 7" id="KW-0540">Nuclease</keyword>
<dbReference type="Pfam" id="PF00825">
    <property type="entry name" value="Ribonuclease_P"/>
    <property type="match status" value="1"/>
</dbReference>
<evidence type="ECO:0000256" key="4">
    <source>
        <dbReference type="ARBA" id="ARBA00022759"/>
    </source>
</evidence>
<keyword evidence="6 7" id="KW-0694">RNA-binding</keyword>
<gene>
    <name evidence="7 9" type="primary">rnpA</name>
    <name evidence="9" type="ORF">RQM59_02005</name>
</gene>
<comment type="function">
    <text evidence="1 7">RNaseP catalyzes the removal of the 5'-leader sequence from pre-tRNA to produce the mature 5'-terminus. It can also cleave other RNA substrates such as 4.5S RNA. The protein component plays an auxiliary but essential role in vivo by binding to the 5'-leader sequence and broadening the substrate specificity of the ribozyme.</text>
</comment>
<comment type="similarity">
    <text evidence="7">Belongs to the RnpA family.</text>
</comment>
<proteinExistence type="inferred from homology"/>
<evidence type="ECO:0000313" key="10">
    <source>
        <dbReference type="Proteomes" id="UP001257277"/>
    </source>
</evidence>
<keyword evidence="10" id="KW-1185">Reference proteome</keyword>
<dbReference type="EMBL" id="JAVTTO010000001">
    <property type="protein sequence ID" value="MDT7831132.1"/>
    <property type="molecule type" value="Genomic_DNA"/>
</dbReference>
<dbReference type="Gene3D" id="3.30.230.10">
    <property type="match status" value="1"/>
</dbReference>
<protein>
    <recommendedName>
        <fullName evidence="7 8">Ribonuclease P protein component</fullName>
        <shortName evidence="7">RNase P protein</shortName>
        <shortName evidence="7">RNaseP protein</shortName>
        <ecNumber evidence="7 8">3.1.26.5</ecNumber>
    </recommendedName>
    <alternativeName>
        <fullName evidence="7">Protein C5</fullName>
    </alternativeName>
</protein>
<name>A0ABU3LDI1_9FLAO</name>
<sequence>MKFTLGKAERLKSKKLIERLFEEGSSLKVYPFKLVYLKTPHTSDFPVQAAFSVPKRRFKKAVDRNRIKRLLREAYRLEKQIVYEGVNDSFVFMITFIGKEEPTFVNVKKDIHKLLNVFVEELKSET</sequence>
<evidence type="ECO:0000313" key="9">
    <source>
        <dbReference type="EMBL" id="MDT7831132.1"/>
    </source>
</evidence>
<organism evidence="9 10">
    <name type="scientific">Asprobacillus argus</name>
    <dbReference type="NCBI Taxonomy" id="3076534"/>
    <lineage>
        <taxon>Bacteria</taxon>
        <taxon>Pseudomonadati</taxon>
        <taxon>Bacteroidota</taxon>
        <taxon>Flavobacteriia</taxon>
        <taxon>Flavobacteriales</taxon>
        <taxon>Flavobacteriaceae</taxon>
        <taxon>Asprobacillus</taxon>
    </lineage>
</organism>
<accession>A0ABU3LDI1</accession>
<evidence type="ECO:0000256" key="5">
    <source>
        <dbReference type="ARBA" id="ARBA00022801"/>
    </source>
</evidence>